<accession>A0A2K0VWL8</accession>
<dbReference type="OrthoDB" id="5046242at2759"/>
<comment type="similarity">
    <text evidence="1">Belongs to the flavin monoamine oxidase family.</text>
</comment>
<evidence type="ECO:0000313" key="5">
    <source>
        <dbReference type="EMBL" id="PNP74421.1"/>
    </source>
</evidence>
<dbReference type="InterPro" id="IPR050703">
    <property type="entry name" value="Flavin_MAO"/>
</dbReference>
<dbReference type="STRING" id="42673.A0A2K0VWL8"/>
<dbReference type="Gene3D" id="1.10.405.10">
    <property type="entry name" value="Guanine Nucleotide Dissociation Inhibitor, domain 1"/>
    <property type="match status" value="1"/>
</dbReference>
<feature type="domain" description="Amine oxidase" evidence="4">
    <location>
        <begin position="2"/>
        <end position="90"/>
    </location>
</feature>
<comment type="catalytic activity">
    <reaction evidence="3">
        <text>a secondary aliphatic amine + O2 + H2O = a primary amine + an aldehyde + H2O2</text>
        <dbReference type="Rhea" id="RHEA:26414"/>
        <dbReference type="ChEBI" id="CHEBI:15377"/>
        <dbReference type="ChEBI" id="CHEBI:15379"/>
        <dbReference type="ChEBI" id="CHEBI:16240"/>
        <dbReference type="ChEBI" id="CHEBI:17478"/>
        <dbReference type="ChEBI" id="CHEBI:58855"/>
        <dbReference type="ChEBI" id="CHEBI:65296"/>
        <dbReference type="EC" id="1.4.3.4"/>
    </reaction>
</comment>
<evidence type="ECO:0000256" key="2">
    <source>
        <dbReference type="ARBA" id="ARBA00012804"/>
    </source>
</evidence>
<organism evidence="5 6">
    <name type="scientific">Gibberella nygamai</name>
    <name type="common">Bean root rot disease fungus</name>
    <name type="synonym">Fusarium nygamai</name>
    <dbReference type="NCBI Taxonomy" id="42673"/>
    <lineage>
        <taxon>Eukaryota</taxon>
        <taxon>Fungi</taxon>
        <taxon>Dikarya</taxon>
        <taxon>Ascomycota</taxon>
        <taxon>Pezizomycotina</taxon>
        <taxon>Sordariomycetes</taxon>
        <taxon>Hypocreomycetidae</taxon>
        <taxon>Hypocreales</taxon>
        <taxon>Nectriaceae</taxon>
        <taxon>Fusarium</taxon>
        <taxon>Fusarium fujikuroi species complex</taxon>
    </lineage>
</organism>
<dbReference type="InterPro" id="IPR002937">
    <property type="entry name" value="Amino_oxidase"/>
</dbReference>
<keyword evidence="6" id="KW-1185">Reference proteome</keyword>
<name>A0A2K0VWL8_GIBNY</name>
<dbReference type="EMBL" id="MTQA01000214">
    <property type="protein sequence ID" value="PNP74421.1"/>
    <property type="molecule type" value="Genomic_DNA"/>
</dbReference>
<dbReference type="PANTHER" id="PTHR43563:SF1">
    <property type="entry name" value="AMINE OXIDASE [FLAVIN-CONTAINING] B"/>
    <property type="match status" value="1"/>
</dbReference>
<dbReference type="GO" id="GO:0097621">
    <property type="term" value="F:monoamine oxidase activity"/>
    <property type="evidence" value="ECO:0007669"/>
    <property type="project" value="UniProtKB-EC"/>
</dbReference>
<reference evidence="5 6" key="1">
    <citation type="submission" date="2017-06" db="EMBL/GenBank/DDBJ databases">
        <title>Genome of Fusarium nygamai isolate CS10214.</title>
        <authorList>
            <person name="Gardiner D.M."/>
            <person name="Obanor F."/>
            <person name="Kazan K."/>
        </authorList>
    </citation>
    <scope>NUCLEOTIDE SEQUENCE [LARGE SCALE GENOMIC DNA]</scope>
    <source>
        <strain evidence="5 6">CS10214</strain>
    </source>
</reference>
<evidence type="ECO:0000256" key="3">
    <source>
        <dbReference type="ARBA" id="ARBA00048448"/>
    </source>
</evidence>
<dbReference type="InterPro" id="IPR036188">
    <property type="entry name" value="FAD/NAD-bd_sf"/>
</dbReference>
<proteinExistence type="inferred from homology"/>
<comment type="caution">
    <text evidence="5">The sequence shown here is derived from an EMBL/GenBank/DDBJ whole genome shotgun (WGS) entry which is preliminary data.</text>
</comment>
<dbReference type="EC" id="1.4.3.4" evidence="2"/>
<dbReference type="SUPFAM" id="SSF51905">
    <property type="entry name" value="FAD/NAD(P)-binding domain"/>
    <property type="match status" value="1"/>
</dbReference>
<dbReference type="Pfam" id="PF01593">
    <property type="entry name" value="Amino_oxidase"/>
    <property type="match status" value="1"/>
</dbReference>
<gene>
    <name evidence="5" type="ORF">FNYG_12470</name>
</gene>
<evidence type="ECO:0000259" key="4">
    <source>
        <dbReference type="Pfam" id="PF01593"/>
    </source>
</evidence>
<dbReference type="AlphaFoldDB" id="A0A2K0VWL8"/>
<evidence type="ECO:0000256" key="1">
    <source>
        <dbReference type="ARBA" id="ARBA00005995"/>
    </source>
</evidence>
<protein>
    <recommendedName>
        <fullName evidence="2">monoamine oxidase</fullName>
        <ecNumber evidence="2">1.4.3.4</ecNumber>
    </recommendedName>
</protein>
<dbReference type="Gene3D" id="3.90.660.10">
    <property type="match status" value="1"/>
</dbReference>
<dbReference type="PANTHER" id="PTHR43563">
    <property type="entry name" value="AMINE OXIDASE"/>
    <property type="match status" value="1"/>
</dbReference>
<sequence length="131" mass="14566">MGKSVLVLEARDRIGGKVFDVEVKDGNSHKVEAGAEFVCKNHKRLLALANDLDIKTFPTYIEGNMLVWIPGQGPLLYDPVKTQGLPTLSEEDIAILADITAQFNDMASEIDVHQPWTHPKAKEWDRPILSS</sequence>
<dbReference type="Proteomes" id="UP000236664">
    <property type="component" value="Unassembled WGS sequence"/>
</dbReference>
<evidence type="ECO:0000313" key="6">
    <source>
        <dbReference type="Proteomes" id="UP000236664"/>
    </source>
</evidence>
<dbReference type="Gene3D" id="3.50.50.60">
    <property type="entry name" value="FAD/NAD(P)-binding domain"/>
    <property type="match status" value="1"/>
</dbReference>